<accession>A0ABN9WPW3</accession>
<evidence type="ECO:0000256" key="1">
    <source>
        <dbReference type="SAM" id="MobiDB-lite"/>
    </source>
</evidence>
<reference evidence="2" key="1">
    <citation type="submission" date="2023-10" db="EMBL/GenBank/DDBJ databases">
        <authorList>
            <person name="Chen Y."/>
            <person name="Shah S."/>
            <person name="Dougan E. K."/>
            <person name="Thang M."/>
            <person name="Chan C."/>
        </authorList>
    </citation>
    <scope>NUCLEOTIDE SEQUENCE [LARGE SCALE GENOMIC DNA]</scope>
</reference>
<dbReference type="InterPro" id="IPR029048">
    <property type="entry name" value="HSP70_C_sf"/>
</dbReference>
<protein>
    <submittedName>
        <fullName evidence="2">Uncharacterized protein</fullName>
    </submittedName>
</protein>
<evidence type="ECO:0000313" key="3">
    <source>
        <dbReference type="Proteomes" id="UP001189429"/>
    </source>
</evidence>
<gene>
    <name evidence="2" type="ORF">PCOR1329_LOCUS69466</name>
</gene>
<evidence type="ECO:0000313" key="2">
    <source>
        <dbReference type="EMBL" id="CAK0888734.1"/>
    </source>
</evidence>
<comment type="caution">
    <text evidence="2">The sequence shown here is derived from an EMBL/GenBank/DDBJ whole genome shotgun (WGS) entry which is preliminary data.</text>
</comment>
<feature type="compositionally biased region" description="Basic and acidic residues" evidence="1">
    <location>
        <begin position="112"/>
        <end position="127"/>
    </location>
</feature>
<name>A0ABN9WPW3_9DINO</name>
<feature type="region of interest" description="Disordered" evidence="1">
    <location>
        <begin position="109"/>
        <end position="128"/>
    </location>
</feature>
<dbReference type="EMBL" id="CAUYUJ010019124">
    <property type="protein sequence ID" value="CAK0888734.1"/>
    <property type="molecule type" value="Genomic_DNA"/>
</dbReference>
<dbReference type="SUPFAM" id="SSF100934">
    <property type="entry name" value="Heat shock protein 70kD (HSP70), C-terminal subdomain"/>
    <property type="match status" value="1"/>
</dbReference>
<feature type="region of interest" description="Disordered" evidence="1">
    <location>
        <begin position="1"/>
        <end position="29"/>
    </location>
</feature>
<dbReference type="Proteomes" id="UP001189429">
    <property type="component" value="Unassembled WGS sequence"/>
</dbReference>
<dbReference type="Gene3D" id="1.20.1270.10">
    <property type="match status" value="1"/>
</dbReference>
<sequence>MLTELWNGPPGVERPPRASASKGQKRATRRLRLTTCRQAALDWACLQQPDWWSSPWTNIYAEEPWQPAVMCEKGREACVREGLAATATVEEAKLEPTIANHFPSLLAATAGSEKKDREKAGEAKIEPDATSYSSEIGACEMRREARVREEGRSAAATVAEAKLEPNITGHSPSSLVATAGAAKAKLEPNIAGHSPLQWSWPWSALLACVQREKAREADTSSNSIAVVCKKGRKNYCFAMRHTLREQRFKAKFEDGAEEKVEKAVQDALDWLAKNQLAEQDGFESKRKELEGIVNPLVQQPLV</sequence>
<organism evidence="2 3">
    <name type="scientific">Prorocentrum cordatum</name>
    <dbReference type="NCBI Taxonomy" id="2364126"/>
    <lineage>
        <taxon>Eukaryota</taxon>
        <taxon>Sar</taxon>
        <taxon>Alveolata</taxon>
        <taxon>Dinophyceae</taxon>
        <taxon>Prorocentrales</taxon>
        <taxon>Prorocentraceae</taxon>
        <taxon>Prorocentrum</taxon>
    </lineage>
</organism>
<keyword evidence="3" id="KW-1185">Reference proteome</keyword>
<proteinExistence type="predicted"/>